<feature type="domain" description="Methyltransferase" evidence="1">
    <location>
        <begin position="135"/>
        <end position="247"/>
    </location>
</feature>
<organism evidence="2 3">
    <name type="scientific">Pedobacter panaciterrae</name>
    <dbReference type="NCBI Taxonomy" id="363849"/>
    <lineage>
        <taxon>Bacteria</taxon>
        <taxon>Pseudomonadati</taxon>
        <taxon>Bacteroidota</taxon>
        <taxon>Sphingobacteriia</taxon>
        <taxon>Sphingobacteriales</taxon>
        <taxon>Sphingobacteriaceae</taxon>
        <taxon>Pedobacter</taxon>
    </lineage>
</organism>
<protein>
    <submittedName>
        <fullName evidence="2">Class I SAM-dependent methyltransferase</fullName>
        <ecNumber evidence="2">2.1.-.-</ecNumber>
    </submittedName>
</protein>
<dbReference type="EC" id="2.1.-.-" evidence="2"/>
<dbReference type="EMBL" id="JBBEUB010000008">
    <property type="protein sequence ID" value="MEJ2904928.1"/>
    <property type="molecule type" value="Genomic_DNA"/>
</dbReference>
<sequence>MKAETINNEKAIDTLKVIIANGGPLENDYSDLEMSLATLALADPRDGELALKMAPLISSCGFLFDKVSLMGHIRTKPYGYAGDFEIIERIYQNEILREDYRLWDTYSLKHPAAQAVRNRKKYFKTLLSSKLVQRSSLTLLDIASGPARDLFEVYQDLNYGKHLLSTCVEMDNKAIEYATLLTAPFSDKITFINKNIFRFSTTEQYDLVWSAGLFDYFDDKAFVRLLKGFGKWVNPGGEIVIGNFNDEYNPSRVFMELFGEWHLNHRSEHDLIGLALEAGYLNEQISVGREPENINLFLHIRC</sequence>
<comment type="caution">
    <text evidence="2">The sequence shown here is derived from an EMBL/GenBank/DDBJ whole genome shotgun (WGS) entry which is preliminary data.</text>
</comment>
<name>A0ABU8NSM7_9SPHI</name>
<dbReference type="Pfam" id="PF13847">
    <property type="entry name" value="Methyltransf_31"/>
    <property type="match status" value="1"/>
</dbReference>
<gene>
    <name evidence="2" type="ORF">WAE58_20955</name>
</gene>
<reference evidence="2 3" key="1">
    <citation type="submission" date="2024-03" db="EMBL/GenBank/DDBJ databases">
        <title>Sequence of Lycoming College Course Isolates.</title>
        <authorList>
            <person name="Plotts O."/>
            <person name="Newman J."/>
        </authorList>
    </citation>
    <scope>NUCLEOTIDE SEQUENCE [LARGE SCALE GENOMIC DNA]</scope>
    <source>
        <strain evidence="2 3">CJB-3</strain>
    </source>
</reference>
<dbReference type="GO" id="GO:0032259">
    <property type="term" value="P:methylation"/>
    <property type="evidence" value="ECO:0007669"/>
    <property type="project" value="UniProtKB-KW"/>
</dbReference>
<accession>A0ABU8NSM7</accession>
<evidence type="ECO:0000259" key="1">
    <source>
        <dbReference type="Pfam" id="PF13847"/>
    </source>
</evidence>
<dbReference type="Proteomes" id="UP001378956">
    <property type="component" value="Unassembled WGS sequence"/>
</dbReference>
<dbReference type="Gene3D" id="3.40.50.150">
    <property type="entry name" value="Vaccinia Virus protein VP39"/>
    <property type="match status" value="1"/>
</dbReference>
<keyword evidence="3" id="KW-1185">Reference proteome</keyword>
<dbReference type="RefSeq" id="WP_288882609.1">
    <property type="nucleotide sequence ID" value="NZ_CBFGNQ010000008.1"/>
</dbReference>
<dbReference type="InterPro" id="IPR029063">
    <property type="entry name" value="SAM-dependent_MTases_sf"/>
</dbReference>
<evidence type="ECO:0000313" key="3">
    <source>
        <dbReference type="Proteomes" id="UP001378956"/>
    </source>
</evidence>
<keyword evidence="2" id="KW-0489">Methyltransferase</keyword>
<dbReference type="SUPFAM" id="SSF53335">
    <property type="entry name" value="S-adenosyl-L-methionine-dependent methyltransferases"/>
    <property type="match status" value="1"/>
</dbReference>
<dbReference type="InterPro" id="IPR025714">
    <property type="entry name" value="Methyltranfer_dom"/>
</dbReference>
<keyword evidence="2" id="KW-0808">Transferase</keyword>
<dbReference type="GO" id="GO:0008168">
    <property type="term" value="F:methyltransferase activity"/>
    <property type="evidence" value="ECO:0007669"/>
    <property type="project" value="UniProtKB-KW"/>
</dbReference>
<evidence type="ECO:0000313" key="2">
    <source>
        <dbReference type="EMBL" id="MEJ2904928.1"/>
    </source>
</evidence>
<proteinExistence type="predicted"/>